<accession>A0A086J6Q9</accession>
<dbReference type="EMBL" id="AEYI02002565">
    <property type="protein sequence ID" value="KFG27827.1"/>
    <property type="molecule type" value="Genomic_DNA"/>
</dbReference>
<sequence length="136" mass="15077">MAAVVAGHRVEDMRIDDHGDGYCRIGEQSEYSFRTSLRGRADGNTDELGNERKQAQCGDEDGDGGGEEAGYPHRNPPVDLCHYLCAMQKSSSTPNMFLLFPTSLNFTGFVLMKEGYTVRNSNVNKVLPLLRSEQQT</sequence>
<organism evidence="2 3">
    <name type="scientific">Toxoplasma gondii p89</name>
    <dbReference type="NCBI Taxonomy" id="943119"/>
    <lineage>
        <taxon>Eukaryota</taxon>
        <taxon>Sar</taxon>
        <taxon>Alveolata</taxon>
        <taxon>Apicomplexa</taxon>
        <taxon>Conoidasida</taxon>
        <taxon>Coccidia</taxon>
        <taxon>Eucoccidiorida</taxon>
        <taxon>Eimeriorina</taxon>
        <taxon>Sarcocystidae</taxon>
        <taxon>Toxoplasma</taxon>
    </lineage>
</organism>
<evidence type="ECO:0000313" key="2">
    <source>
        <dbReference type="EMBL" id="KFG27827.1"/>
    </source>
</evidence>
<evidence type="ECO:0000313" key="3">
    <source>
        <dbReference type="Proteomes" id="UP000028828"/>
    </source>
</evidence>
<feature type="compositionally biased region" description="Basic and acidic residues" evidence="1">
    <location>
        <begin position="39"/>
        <end position="54"/>
    </location>
</feature>
<feature type="region of interest" description="Disordered" evidence="1">
    <location>
        <begin position="35"/>
        <end position="73"/>
    </location>
</feature>
<reference evidence="2 3" key="1">
    <citation type="submission" date="2014-03" db="EMBL/GenBank/DDBJ databases">
        <authorList>
            <person name="Sibley D."/>
            <person name="Venepally P."/>
            <person name="Karamycheva S."/>
            <person name="Hadjithomas M."/>
            <person name="Khan A."/>
            <person name="Brunk B."/>
            <person name="Roos D."/>
            <person name="Caler E."/>
            <person name="Lorenzi H."/>
        </authorList>
    </citation>
    <scope>NUCLEOTIDE SEQUENCE [LARGE SCALE GENOMIC DNA]</scope>
    <source>
        <strain evidence="3">p89</strain>
    </source>
</reference>
<protein>
    <submittedName>
        <fullName evidence="2">Uncharacterized protein</fullName>
    </submittedName>
</protein>
<dbReference type="Proteomes" id="UP000028828">
    <property type="component" value="Unassembled WGS sequence"/>
</dbReference>
<proteinExistence type="predicted"/>
<gene>
    <name evidence="2" type="ORF">TGP89_307620</name>
</gene>
<dbReference type="VEuPathDB" id="ToxoDB:TGP89_307620"/>
<comment type="caution">
    <text evidence="2">The sequence shown here is derived from an EMBL/GenBank/DDBJ whole genome shotgun (WGS) entry which is preliminary data.</text>
</comment>
<evidence type="ECO:0000256" key="1">
    <source>
        <dbReference type="SAM" id="MobiDB-lite"/>
    </source>
</evidence>
<dbReference type="AlphaFoldDB" id="A0A086J6Q9"/>
<name>A0A086J6Q9_TOXGO</name>
<dbReference type="OrthoDB" id="10301967at2759"/>